<sequence length="123" mass="14143">MPGDDAPDSHLISLFTLPLNTVHQVWRSGVSRVLRFFTVRQSIGERWGLGTRIPTLVVPENLHLDLRFAHSSFLMGNAKELLAISKINGYLCELKEAQIQDRWRIFGQCLLLQHLMNQKNKIH</sequence>
<dbReference type="RefSeq" id="WP_026135282.1">
    <property type="nucleotide sequence ID" value="NZ_KQ976354.1"/>
</dbReference>
<name>A0A139WTG6_9CYAN</name>
<accession>A0A139WTG6</accession>
<reference evidence="1 2" key="1">
    <citation type="journal article" date="2013" name="Genome Biol. Evol.">
        <title>Genomes of Stigonematalean cyanobacteria (subsection V) and the evolution of oxygenic photosynthesis from prokaryotes to plastids.</title>
        <authorList>
            <person name="Dagan T."/>
            <person name="Roettger M."/>
            <person name="Stucken K."/>
            <person name="Landan G."/>
            <person name="Koch R."/>
            <person name="Major P."/>
            <person name="Gould S.B."/>
            <person name="Goremykin V.V."/>
            <person name="Rippka R."/>
            <person name="Tandeau de Marsac N."/>
            <person name="Gugger M."/>
            <person name="Lockhart P.J."/>
            <person name="Allen J.F."/>
            <person name="Brune I."/>
            <person name="Maus I."/>
            <person name="Puhler A."/>
            <person name="Martin W.F."/>
        </authorList>
    </citation>
    <scope>NUCLEOTIDE SEQUENCE [LARGE SCALE GENOMIC DNA]</scope>
    <source>
        <strain evidence="1 2">PCC 7110</strain>
    </source>
</reference>
<evidence type="ECO:0000313" key="2">
    <source>
        <dbReference type="Proteomes" id="UP000076925"/>
    </source>
</evidence>
<comment type="caution">
    <text evidence="1">The sequence shown here is derived from an EMBL/GenBank/DDBJ whole genome shotgun (WGS) entry which is preliminary data.</text>
</comment>
<organism evidence="1 2">
    <name type="scientific">Scytonema hofmannii PCC 7110</name>
    <dbReference type="NCBI Taxonomy" id="128403"/>
    <lineage>
        <taxon>Bacteria</taxon>
        <taxon>Bacillati</taxon>
        <taxon>Cyanobacteriota</taxon>
        <taxon>Cyanophyceae</taxon>
        <taxon>Nostocales</taxon>
        <taxon>Scytonemataceae</taxon>
        <taxon>Scytonema</taxon>
    </lineage>
</organism>
<dbReference type="Proteomes" id="UP000076925">
    <property type="component" value="Unassembled WGS sequence"/>
</dbReference>
<dbReference type="EMBL" id="ANNX02000051">
    <property type="protein sequence ID" value="KYC35721.1"/>
    <property type="molecule type" value="Genomic_DNA"/>
</dbReference>
<gene>
    <name evidence="1" type="ORF">WA1_07910</name>
</gene>
<evidence type="ECO:0000313" key="1">
    <source>
        <dbReference type="EMBL" id="KYC35721.1"/>
    </source>
</evidence>
<dbReference type="AlphaFoldDB" id="A0A139WTG6"/>
<protein>
    <submittedName>
        <fullName evidence="1">Uncharacterized protein</fullName>
    </submittedName>
</protein>
<keyword evidence="2" id="KW-1185">Reference proteome</keyword>
<dbReference type="STRING" id="128403.WA1_07910"/>
<proteinExistence type="predicted"/>